<dbReference type="InterPro" id="IPR019393">
    <property type="entry name" value="WASH_strumpellin"/>
</dbReference>
<keyword evidence="1" id="KW-1185">Reference proteome</keyword>
<dbReference type="Proteomes" id="UP000887578">
    <property type="component" value="Unplaced"/>
</dbReference>
<name>A0A914R063_9BILA</name>
<dbReference type="WBParaSite" id="PDA_v2.g9826.t1">
    <property type="protein sequence ID" value="PDA_v2.g9826.t1"/>
    <property type="gene ID" value="PDA_v2.g9826"/>
</dbReference>
<evidence type="ECO:0000313" key="2">
    <source>
        <dbReference type="WBParaSite" id="PDA_v2.g9826.t1"/>
    </source>
</evidence>
<accession>A0A914R063</accession>
<dbReference type="AlphaFoldDB" id="A0A914R063"/>
<dbReference type="GO" id="GO:0071203">
    <property type="term" value="C:WASH complex"/>
    <property type="evidence" value="ECO:0007669"/>
    <property type="project" value="InterPro"/>
</dbReference>
<protein>
    <submittedName>
        <fullName evidence="2">Uncharacterized protein</fullName>
    </submittedName>
</protein>
<evidence type="ECO:0000313" key="1">
    <source>
        <dbReference type="Proteomes" id="UP000887578"/>
    </source>
</evidence>
<sequence>MNPIKADDRQRQQLEHYIFVENCLIAEIHRISQQIPQDFIDPNGSKFAKLLVDFSYFEDQKKLESLIESDDVGFYYF</sequence>
<organism evidence="1 2">
    <name type="scientific">Panagrolaimus davidi</name>
    <dbReference type="NCBI Taxonomy" id="227884"/>
    <lineage>
        <taxon>Eukaryota</taxon>
        <taxon>Metazoa</taxon>
        <taxon>Ecdysozoa</taxon>
        <taxon>Nematoda</taxon>
        <taxon>Chromadorea</taxon>
        <taxon>Rhabditida</taxon>
        <taxon>Tylenchina</taxon>
        <taxon>Panagrolaimomorpha</taxon>
        <taxon>Panagrolaimoidea</taxon>
        <taxon>Panagrolaimidae</taxon>
        <taxon>Panagrolaimus</taxon>
    </lineage>
</organism>
<proteinExistence type="predicted"/>
<reference evidence="2" key="1">
    <citation type="submission" date="2022-11" db="UniProtKB">
        <authorList>
            <consortium name="WormBaseParasite"/>
        </authorList>
    </citation>
    <scope>IDENTIFICATION</scope>
</reference>
<dbReference type="Pfam" id="PF10266">
    <property type="entry name" value="Strumpellin"/>
    <property type="match status" value="1"/>
</dbReference>